<gene>
    <name evidence="1" type="ORF">MNODULE_23110</name>
</gene>
<reference evidence="1 2" key="1">
    <citation type="journal article" date="2020" name="Nature">
        <title>Bacterial chemolithoautotrophy via manganese oxidation.</title>
        <authorList>
            <person name="Yu H."/>
            <person name="Leadbetter J.R."/>
        </authorList>
    </citation>
    <scope>NUCLEOTIDE SEQUENCE [LARGE SCALE GENOMIC DNA]</scope>
    <source>
        <strain evidence="1 2">Mn-1</strain>
    </source>
</reference>
<accession>A0A7X6DUL9</accession>
<keyword evidence="2" id="KW-1185">Reference proteome</keyword>
<comment type="caution">
    <text evidence="1">The sequence shown here is derived from an EMBL/GenBank/DDBJ whole genome shotgun (WGS) entry which is preliminary data.</text>
</comment>
<evidence type="ECO:0000313" key="1">
    <source>
        <dbReference type="EMBL" id="NKE73649.1"/>
    </source>
</evidence>
<evidence type="ECO:0000313" key="2">
    <source>
        <dbReference type="Proteomes" id="UP000534783"/>
    </source>
</evidence>
<dbReference type="AlphaFoldDB" id="A0A7X6DUL9"/>
<dbReference type="EMBL" id="VTOW01000009">
    <property type="protein sequence ID" value="NKE73649.1"/>
    <property type="molecule type" value="Genomic_DNA"/>
</dbReference>
<organism evidence="1 2">
    <name type="scientific">Candidatus Manganitrophus noduliformans</name>
    <dbReference type="NCBI Taxonomy" id="2606439"/>
    <lineage>
        <taxon>Bacteria</taxon>
        <taxon>Pseudomonadati</taxon>
        <taxon>Nitrospirota</taxon>
        <taxon>Nitrospiria</taxon>
        <taxon>Candidatus Troglogloeales</taxon>
        <taxon>Candidatus Manganitrophaceae</taxon>
        <taxon>Candidatus Manganitrophus</taxon>
    </lineage>
</organism>
<sequence>MSQHYFKTTYQGEPVTILMGWDRPLQGFFMVIEKPQRKDDDERYLYSNLNEEDSHPKSLKPFLDVLRVFQIVLPGEMIHEVLEDKMINCGNKTVEHQAEGGEYKKGSL</sequence>
<dbReference type="RefSeq" id="WP_168063610.1">
    <property type="nucleotide sequence ID" value="NZ_VTOW01000009.1"/>
</dbReference>
<dbReference type="Proteomes" id="UP000534783">
    <property type="component" value="Unassembled WGS sequence"/>
</dbReference>
<proteinExistence type="predicted"/>
<protein>
    <submittedName>
        <fullName evidence="1">Uncharacterized protein</fullName>
    </submittedName>
</protein>
<name>A0A7X6DUL9_9BACT</name>